<evidence type="ECO:0000313" key="1">
    <source>
        <dbReference type="EMBL" id="CAE0321341.1"/>
    </source>
</evidence>
<dbReference type="Gene3D" id="1.10.238.10">
    <property type="entry name" value="EF-hand"/>
    <property type="match status" value="2"/>
</dbReference>
<gene>
    <name evidence="1" type="ORF">SINC0208_LOCUS1922</name>
</gene>
<dbReference type="AlphaFoldDB" id="A0A7S3IED6"/>
<reference evidence="1" key="1">
    <citation type="submission" date="2021-01" db="EMBL/GenBank/DDBJ databases">
        <authorList>
            <person name="Corre E."/>
            <person name="Pelletier E."/>
            <person name="Niang G."/>
            <person name="Scheremetjew M."/>
            <person name="Finn R."/>
            <person name="Kale V."/>
            <person name="Holt S."/>
            <person name="Cochrane G."/>
            <person name="Meng A."/>
            <person name="Brown T."/>
            <person name="Cohen L."/>
        </authorList>
    </citation>
    <scope>NUCLEOTIDE SEQUENCE</scope>
    <source>
        <strain evidence="1">S3</strain>
    </source>
</reference>
<name>A0A7S3IED6_9SPIT</name>
<dbReference type="InterPro" id="IPR011992">
    <property type="entry name" value="EF-hand-dom_pair"/>
</dbReference>
<dbReference type="SUPFAM" id="SSF47473">
    <property type="entry name" value="EF-hand"/>
    <property type="match status" value="2"/>
</dbReference>
<proteinExistence type="predicted"/>
<protein>
    <recommendedName>
        <fullName evidence="2">EF-hand domain-containing protein</fullName>
    </recommendedName>
</protein>
<sequence length="325" mass="38460">MSQPDTSDKANVERIQGKFKFLIQRERLDAKSFFQDMDRHNHFKVSPKQFKQILTLLKIEVNDAELASLTKTYGNKQGDIEYLPFLNDTQVLKYVINEPYSGAKSTYQPFNIDFSGAKDMEALLQKIRDSVKRHRIRIGEFFQDHDPLRKGTIEATKFRTTLYAQKIQLTTEEYQKLEDYFRCPVDPIRIRYFDFNEEVEKIFTVKNLEKDPTQTLSNYAAPSILDAKNKMVGTEEEELEKCMKRIGVDIKHRRLLIKPFFQDKDKSRSGFISNTRFRSIFDSQKLWITDREYYLINKRFQAGAANEINYVEFDHVMRLYSGDRE</sequence>
<dbReference type="PANTHER" id="PTHR20875:SF0">
    <property type="entry name" value="GH12158P"/>
    <property type="match status" value="1"/>
</dbReference>
<evidence type="ECO:0008006" key="2">
    <source>
        <dbReference type="Google" id="ProtNLM"/>
    </source>
</evidence>
<dbReference type="PANTHER" id="PTHR20875">
    <property type="entry name" value="EF-HAND CALCIUM-BINDING DOMAIN-CONTAINING PROTEIN 6-RELATED"/>
    <property type="match status" value="1"/>
</dbReference>
<organism evidence="1">
    <name type="scientific">Strombidium inclinatum</name>
    <dbReference type="NCBI Taxonomy" id="197538"/>
    <lineage>
        <taxon>Eukaryota</taxon>
        <taxon>Sar</taxon>
        <taxon>Alveolata</taxon>
        <taxon>Ciliophora</taxon>
        <taxon>Intramacronucleata</taxon>
        <taxon>Spirotrichea</taxon>
        <taxon>Oligotrichia</taxon>
        <taxon>Strombidiidae</taxon>
        <taxon>Strombidium</taxon>
    </lineage>
</organism>
<dbReference type="EMBL" id="HBIH01004490">
    <property type="protein sequence ID" value="CAE0321341.1"/>
    <property type="molecule type" value="Transcribed_RNA"/>
</dbReference>
<dbReference type="InterPro" id="IPR052603">
    <property type="entry name" value="EFCB6"/>
</dbReference>
<accession>A0A7S3IED6</accession>